<evidence type="ECO:0000313" key="1">
    <source>
        <dbReference type="EMBL" id="GEO14281.1"/>
    </source>
</evidence>
<dbReference type="RefSeq" id="WP_114185881.1">
    <property type="nucleotide sequence ID" value="NZ_BJYU01000021.1"/>
</dbReference>
<accession>A0A512BQS3</accession>
<dbReference type="Proteomes" id="UP000321085">
    <property type="component" value="Unassembled WGS sequence"/>
</dbReference>
<evidence type="ECO:0000313" key="2">
    <source>
        <dbReference type="Proteomes" id="UP000321085"/>
    </source>
</evidence>
<dbReference type="OrthoDB" id="8019154at2"/>
<reference evidence="1 2" key="1">
    <citation type="submission" date="2019-07" db="EMBL/GenBank/DDBJ databases">
        <title>Whole genome shotgun sequence of Microvirga aerophila NBRC 106136.</title>
        <authorList>
            <person name="Hosoyama A."/>
            <person name="Uohara A."/>
            <person name="Ohji S."/>
            <person name="Ichikawa N."/>
        </authorList>
    </citation>
    <scope>NUCLEOTIDE SEQUENCE [LARGE SCALE GENOMIC DNA]</scope>
    <source>
        <strain evidence="1 2">NBRC 106136</strain>
    </source>
</reference>
<organism evidence="1 2">
    <name type="scientific">Microvirga aerophila</name>
    <dbReference type="NCBI Taxonomy" id="670291"/>
    <lineage>
        <taxon>Bacteria</taxon>
        <taxon>Pseudomonadati</taxon>
        <taxon>Pseudomonadota</taxon>
        <taxon>Alphaproteobacteria</taxon>
        <taxon>Hyphomicrobiales</taxon>
        <taxon>Methylobacteriaceae</taxon>
        <taxon>Microvirga</taxon>
    </lineage>
</organism>
<name>A0A512BQS3_9HYPH</name>
<comment type="caution">
    <text evidence="1">The sequence shown here is derived from an EMBL/GenBank/DDBJ whole genome shotgun (WGS) entry which is preliminary data.</text>
</comment>
<dbReference type="EMBL" id="BJYU01000021">
    <property type="protein sequence ID" value="GEO14281.1"/>
    <property type="molecule type" value="Genomic_DNA"/>
</dbReference>
<keyword evidence="2" id="KW-1185">Reference proteome</keyword>
<gene>
    <name evidence="1" type="ORF">MAE02_19770</name>
</gene>
<proteinExistence type="predicted"/>
<sequence>MAKFETDCSCLTSVHQRRAMDPDQLFPINLCDGRLKHAILSEFAGRCPTIRDVRNIPDSTWLAVPGVGPTNLAKIRYLATGAPNRVSPRGTSHRLATLPTGELLSRLTTLQAEINCVADEIWVRITPPEQVNEAQLDAQAS</sequence>
<dbReference type="AlphaFoldDB" id="A0A512BQS3"/>
<protein>
    <submittedName>
        <fullName evidence="1">Uncharacterized protein</fullName>
    </submittedName>
</protein>